<keyword evidence="5" id="KW-0805">Transcription regulation</keyword>
<evidence type="ECO:0000313" key="13">
    <source>
        <dbReference type="Proteomes" id="UP000007879"/>
    </source>
</evidence>
<dbReference type="InterPro" id="IPR036236">
    <property type="entry name" value="Znf_C2H2_sf"/>
</dbReference>
<evidence type="ECO:0000256" key="8">
    <source>
        <dbReference type="ARBA" id="ARBA00023242"/>
    </source>
</evidence>
<dbReference type="GO" id="GO:0005634">
    <property type="term" value="C:nucleus"/>
    <property type="evidence" value="ECO:0007669"/>
    <property type="project" value="UniProtKB-SubCell"/>
</dbReference>
<gene>
    <name evidence="12" type="primary">100639379</name>
</gene>
<keyword evidence="13" id="KW-1185">Reference proteome</keyword>
<dbReference type="Gene3D" id="1.10.10.1070">
    <property type="entry name" value="Zinc finger, BED domain-containing"/>
    <property type="match status" value="1"/>
</dbReference>
<organism evidence="12">
    <name type="scientific">Amphimedon queenslandica</name>
    <name type="common">Sponge</name>
    <dbReference type="NCBI Taxonomy" id="400682"/>
    <lineage>
        <taxon>Eukaryota</taxon>
        <taxon>Metazoa</taxon>
        <taxon>Porifera</taxon>
        <taxon>Demospongiae</taxon>
        <taxon>Heteroscleromorpha</taxon>
        <taxon>Haplosclerida</taxon>
        <taxon>Niphatidae</taxon>
        <taxon>Amphimedon</taxon>
    </lineage>
</organism>
<feature type="region of interest" description="Disordered" evidence="10">
    <location>
        <begin position="477"/>
        <end position="498"/>
    </location>
</feature>
<dbReference type="SUPFAM" id="SSF140996">
    <property type="entry name" value="Hermes dimerisation domain"/>
    <property type="match status" value="1"/>
</dbReference>
<evidence type="ECO:0000256" key="1">
    <source>
        <dbReference type="ARBA" id="ARBA00004123"/>
    </source>
</evidence>
<keyword evidence="6" id="KW-0238">DNA-binding</keyword>
<evidence type="ECO:0000256" key="4">
    <source>
        <dbReference type="ARBA" id="ARBA00022833"/>
    </source>
</evidence>
<feature type="region of interest" description="Disordered" evidence="10">
    <location>
        <begin position="66"/>
        <end position="99"/>
    </location>
</feature>
<protein>
    <recommendedName>
        <fullName evidence="11">BED-type domain-containing protein</fullName>
    </recommendedName>
</protein>
<dbReference type="InterPro" id="IPR052035">
    <property type="entry name" value="ZnF_BED_domain_contain"/>
</dbReference>
<evidence type="ECO:0000259" key="11">
    <source>
        <dbReference type="PROSITE" id="PS50808"/>
    </source>
</evidence>
<dbReference type="Pfam" id="PF02892">
    <property type="entry name" value="zf-BED"/>
    <property type="match status" value="1"/>
</dbReference>
<accession>A0A1X7TGY6</accession>
<reference evidence="13" key="1">
    <citation type="journal article" date="2010" name="Nature">
        <title>The Amphimedon queenslandica genome and the evolution of animal complexity.</title>
        <authorList>
            <person name="Srivastava M."/>
            <person name="Simakov O."/>
            <person name="Chapman J."/>
            <person name="Fahey B."/>
            <person name="Gauthier M.E."/>
            <person name="Mitros T."/>
            <person name="Richards G.S."/>
            <person name="Conaco C."/>
            <person name="Dacre M."/>
            <person name="Hellsten U."/>
            <person name="Larroux C."/>
            <person name="Putnam N.H."/>
            <person name="Stanke M."/>
            <person name="Adamska M."/>
            <person name="Darling A."/>
            <person name="Degnan S.M."/>
            <person name="Oakley T.H."/>
            <person name="Plachetzki D.C."/>
            <person name="Zhai Y."/>
            <person name="Adamski M."/>
            <person name="Calcino A."/>
            <person name="Cummins S.F."/>
            <person name="Goodstein D.M."/>
            <person name="Harris C."/>
            <person name="Jackson D.J."/>
            <person name="Leys S.P."/>
            <person name="Shu S."/>
            <person name="Woodcroft B.J."/>
            <person name="Vervoort M."/>
            <person name="Kosik K.S."/>
            <person name="Manning G."/>
            <person name="Degnan B.M."/>
            <person name="Rokhsar D.S."/>
        </authorList>
    </citation>
    <scope>NUCLEOTIDE SEQUENCE [LARGE SCALE GENOMIC DNA]</scope>
</reference>
<dbReference type="SUPFAM" id="SSF53098">
    <property type="entry name" value="Ribonuclease H-like"/>
    <property type="match status" value="1"/>
</dbReference>
<dbReference type="SUPFAM" id="SSF57667">
    <property type="entry name" value="beta-beta-alpha zinc fingers"/>
    <property type="match status" value="1"/>
</dbReference>
<keyword evidence="8" id="KW-0539">Nucleus</keyword>
<name>A0A1X7TGY6_AMPQE</name>
<dbReference type="eggNOG" id="KOG1121">
    <property type="taxonomic scope" value="Eukaryota"/>
</dbReference>
<dbReference type="GO" id="GO:0003677">
    <property type="term" value="F:DNA binding"/>
    <property type="evidence" value="ECO:0007669"/>
    <property type="project" value="UniProtKB-KW"/>
</dbReference>
<evidence type="ECO:0000256" key="2">
    <source>
        <dbReference type="ARBA" id="ARBA00022723"/>
    </source>
</evidence>
<dbReference type="GO" id="GO:0008270">
    <property type="term" value="F:zinc ion binding"/>
    <property type="evidence" value="ECO:0007669"/>
    <property type="project" value="UniProtKB-KW"/>
</dbReference>
<comment type="subcellular location">
    <subcellularLocation>
        <location evidence="1">Nucleus</location>
    </subcellularLocation>
</comment>
<evidence type="ECO:0000313" key="12">
    <source>
        <dbReference type="EnsemblMetazoa" id="Aqu2.1.13881_001"/>
    </source>
</evidence>
<evidence type="ECO:0000256" key="5">
    <source>
        <dbReference type="ARBA" id="ARBA00023015"/>
    </source>
</evidence>
<keyword evidence="7" id="KW-0804">Transcription</keyword>
<dbReference type="GO" id="GO:0046983">
    <property type="term" value="F:protein dimerization activity"/>
    <property type="evidence" value="ECO:0007669"/>
    <property type="project" value="InterPro"/>
</dbReference>
<evidence type="ECO:0000256" key="9">
    <source>
        <dbReference type="PROSITE-ProRule" id="PRU00027"/>
    </source>
</evidence>
<evidence type="ECO:0000256" key="10">
    <source>
        <dbReference type="SAM" id="MobiDB-lite"/>
    </source>
</evidence>
<evidence type="ECO:0000256" key="3">
    <source>
        <dbReference type="ARBA" id="ARBA00022771"/>
    </source>
</evidence>
<dbReference type="SMART" id="SM00614">
    <property type="entry name" value="ZnF_BED"/>
    <property type="match status" value="1"/>
</dbReference>
<proteinExistence type="predicted"/>
<dbReference type="InterPro" id="IPR008906">
    <property type="entry name" value="HATC_C_dom"/>
</dbReference>
<dbReference type="PANTHER" id="PTHR46481:SF10">
    <property type="entry name" value="ZINC FINGER BED DOMAIN-CONTAINING PROTEIN 39"/>
    <property type="match status" value="1"/>
</dbReference>
<dbReference type="InterPro" id="IPR003656">
    <property type="entry name" value="Znf_BED"/>
</dbReference>
<dbReference type="InParanoid" id="A0A1X7TGY6"/>
<dbReference type="KEGG" id="aqu:100639379"/>
<evidence type="ECO:0000256" key="6">
    <source>
        <dbReference type="ARBA" id="ARBA00023125"/>
    </source>
</evidence>
<keyword evidence="2" id="KW-0479">Metal-binding</keyword>
<dbReference type="GO" id="GO:0009791">
    <property type="term" value="P:post-embryonic development"/>
    <property type="evidence" value="ECO:0007669"/>
    <property type="project" value="UniProtKB-ARBA"/>
</dbReference>
<dbReference type="EnsemblMetazoa" id="XM_003390538.1">
    <property type="protein sequence ID" value="XP_003390586.1"/>
    <property type="gene ID" value="LOC100639379"/>
</dbReference>
<dbReference type="PANTHER" id="PTHR46481">
    <property type="entry name" value="ZINC FINGER BED DOMAIN-CONTAINING PROTEIN 4"/>
    <property type="match status" value="1"/>
</dbReference>
<feature type="domain" description="BED-type" evidence="11">
    <location>
        <begin position="10"/>
        <end position="61"/>
    </location>
</feature>
<keyword evidence="3 9" id="KW-0863">Zinc-finger</keyword>
<feature type="compositionally biased region" description="Basic and acidic residues" evidence="10">
    <location>
        <begin position="66"/>
        <end position="78"/>
    </location>
</feature>
<dbReference type="EnsemblMetazoa" id="Aqu2.1.13881_001">
    <property type="protein sequence ID" value="Aqu2.1.13881_001"/>
    <property type="gene ID" value="Aqu2.1.13881"/>
</dbReference>
<dbReference type="InterPro" id="IPR012337">
    <property type="entry name" value="RNaseH-like_sf"/>
</dbReference>
<evidence type="ECO:0000256" key="7">
    <source>
        <dbReference type="ARBA" id="ARBA00023163"/>
    </source>
</evidence>
<dbReference type="Proteomes" id="UP000007879">
    <property type="component" value="Unassembled WGS sequence"/>
</dbReference>
<dbReference type="OrthoDB" id="1607513at2759"/>
<reference evidence="12" key="2">
    <citation type="submission" date="2017-05" db="UniProtKB">
        <authorList>
            <consortium name="EnsemblMetazoa"/>
        </authorList>
    </citation>
    <scope>IDENTIFICATION</scope>
</reference>
<dbReference type="PROSITE" id="PS50808">
    <property type="entry name" value="ZF_BED"/>
    <property type="match status" value="1"/>
</dbReference>
<dbReference type="Pfam" id="PF05699">
    <property type="entry name" value="Dimer_Tnp_hAT"/>
    <property type="match status" value="1"/>
</dbReference>
<dbReference type="AlphaFoldDB" id="A0A1X7TGY6"/>
<sequence length="605" mass="69188">MASPSSTSKRSRSSVWTYFNKVDDDKNAACLICKSKLTYCKNTSNLLKHLQTKHQKEYQECLEERKANENQKKAKRSESSTPVQTIPDMFLQSHPYSSDSMKKKKIDDAVIEFICKDMQPTSVVEDAGFKKLVTVLDNRYQVPSRRTITREILPKKYESTKAKIEEEMNTATSVALTTDIWTSCQTKSYCCVTAHLINGDWELKSYLLETFHFCLDHTAANISIELQRVVESWNIQDKIVCVVTDYAANMVAAISSTRWRHLPCFAHSLNLVVQNSIKSDPELFAIQTKCKNVVSHFHRSVKSTEKLGEIQRQLSLPEHKLIQDVSTHWNSTYIMLERFYEQFEAITMTLCLVNQNDLCLKADKKDTISRALQLLKPFLEATENISGQAYVSISMIVPLTKILQQHCSSLYRANPSSVLAGSLNSELNNRFTSIETHYVTAVSTLLDPRFKKISFADKTALSHTMNRITQELQTVVPEPSINSTDQDSRSPDMEEASTDSIWNSFDQKAKESQIHRTSTVEATIEVRRYFEEAVISRNKDPLEWWKENSCRFPLLKVLARRYLCIPGSSVPSERLFSQAGVLVSERRNRISPKNVDIILFLNQNL</sequence>
<dbReference type="OMA" id="KAMCCIC"/>
<keyword evidence="4" id="KW-0862">Zinc</keyword>